<dbReference type="Gene3D" id="3.10.10.10">
    <property type="entry name" value="HIV Type 1 Reverse Transcriptase, subunit A, domain 1"/>
    <property type="match status" value="1"/>
</dbReference>
<keyword evidence="2" id="KW-0808">Transferase</keyword>
<dbReference type="EMBL" id="CP059663">
    <property type="protein sequence ID" value="QRW20622.1"/>
    <property type="molecule type" value="Genomic_DNA"/>
</dbReference>
<dbReference type="CDD" id="cd00303">
    <property type="entry name" value="retropepsin_like"/>
    <property type="match status" value="1"/>
</dbReference>
<reference evidence="9" key="1">
    <citation type="submission" date="2020-05" db="EMBL/GenBank/DDBJ databases">
        <title>Evolutionary and genomic comparisons of hybrid uninucleate and nonhybrid Rhizoctonia fungi.</title>
        <authorList>
            <person name="Li C."/>
            <person name="Chen X."/>
        </authorList>
    </citation>
    <scope>NUCLEOTIDE SEQUENCE</scope>
    <source>
        <strain evidence="9">AG-1 IA</strain>
    </source>
</reference>
<dbReference type="GeneID" id="67027890"/>
<dbReference type="InterPro" id="IPR041373">
    <property type="entry name" value="RT_RNaseH"/>
</dbReference>
<dbReference type="PROSITE" id="PS50878">
    <property type="entry name" value="RT_POL"/>
    <property type="match status" value="1"/>
</dbReference>
<evidence type="ECO:0000313" key="9">
    <source>
        <dbReference type="EMBL" id="QRW20622.1"/>
    </source>
</evidence>
<dbReference type="CDD" id="cd09274">
    <property type="entry name" value="RNase_HI_RT_Ty3"/>
    <property type="match status" value="1"/>
</dbReference>
<dbReference type="Pfam" id="PF17917">
    <property type="entry name" value="RT_RNaseH"/>
    <property type="match status" value="1"/>
</dbReference>
<evidence type="ECO:0000256" key="3">
    <source>
        <dbReference type="ARBA" id="ARBA00022695"/>
    </source>
</evidence>
<dbReference type="GO" id="GO:0003964">
    <property type="term" value="F:RNA-directed DNA polymerase activity"/>
    <property type="evidence" value="ECO:0007669"/>
    <property type="project" value="UniProtKB-KW"/>
</dbReference>
<organism evidence="9 10">
    <name type="scientific">Rhizoctonia solani</name>
    <dbReference type="NCBI Taxonomy" id="456999"/>
    <lineage>
        <taxon>Eukaryota</taxon>
        <taxon>Fungi</taxon>
        <taxon>Dikarya</taxon>
        <taxon>Basidiomycota</taxon>
        <taxon>Agaricomycotina</taxon>
        <taxon>Agaricomycetes</taxon>
        <taxon>Cantharellales</taxon>
        <taxon>Ceratobasidiaceae</taxon>
        <taxon>Rhizoctonia</taxon>
    </lineage>
</organism>
<accession>A0A8H8SXJ6</accession>
<dbReference type="InterPro" id="IPR041588">
    <property type="entry name" value="Integrase_H2C2"/>
</dbReference>
<evidence type="ECO:0000256" key="5">
    <source>
        <dbReference type="ARBA" id="ARBA00022759"/>
    </source>
</evidence>
<dbReference type="FunFam" id="3.10.20.370:FF:000003">
    <property type="entry name" value="Transposon Tf2-6 polyprotein"/>
    <property type="match status" value="1"/>
</dbReference>
<evidence type="ECO:0000256" key="6">
    <source>
        <dbReference type="ARBA" id="ARBA00022801"/>
    </source>
</evidence>
<evidence type="ECO:0000256" key="1">
    <source>
        <dbReference type="ARBA" id="ARBA00012493"/>
    </source>
</evidence>
<keyword evidence="3" id="KW-0548">Nucleotidyltransferase</keyword>
<dbReference type="FunFam" id="3.30.70.270:FF:000003">
    <property type="entry name" value="Transposon Ty3-G Gag-Pol polyprotein"/>
    <property type="match status" value="1"/>
</dbReference>
<dbReference type="PANTHER" id="PTHR37984">
    <property type="entry name" value="PROTEIN CBG26694"/>
    <property type="match status" value="1"/>
</dbReference>
<evidence type="ECO:0000256" key="2">
    <source>
        <dbReference type="ARBA" id="ARBA00022679"/>
    </source>
</evidence>
<gene>
    <name evidence="9" type="ORF">RhiXN_05611</name>
</gene>
<dbReference type="Pfam" id="PF00078">
    <property type="entry name" value="RVT_1"/>
    <property type="match status" value="1"/>
</dbReference>
<name>A0A8H8SXJ6_9AGAM</name>
<keyword evidence="5" id="KW-0255">Endonuclease</keyword>
<keyword evidence="7" id="KW-0695">RNA-directed DNA polymerase</keyword>
<keyword evidence="4" id="KW-0540">Nuclease</keyword>
<dbReference type="InterPro" id="IPR050951">
    <property type="entry name" value="Retrovirus_Pol_polyprotein"/>
</dbReference>
<evidence type="ECO:0000313" key="10">
    <source>
        <dbReference type="Proteomes" id="UP000650533"/>
    </source>
</evidence>
<dbReference type="RefSeq" id="XP_043180859.1">
    <property type="nucleotide sequence ID" value="XM_043325427.1"/>
</dbReference>
<dbReference type="InterPro" id="IPR021109">
    <property type="entry name" value="Peptidase_aspartic_dom_sf"/>
</dbReference>
<sequence length="726" mass="83565">MSCFIHPLLVETYQLPTYLHPIPKKLRVIDGQEIDSGQITHFTRFKCTIGNHTEELEGHISNIGNHQLVLGMSWLKKHNPQISWEKHTLVFNLLYCSNNCLPAPAVLELKAVEEIPTPYQEFSRVFSEEESSKLPPHCPYDIAIDLGPREDAELKETIEKQLKAGLIQPSKSPMASPILFVKKKNGKLRMCVDYRRLNSMTKKNVYPLPLPQNLIKKLQGAKIFIQIKEGDKWKTAFKTKYGLFEYLVMPFGLTNAPAVFQDMMNEIFQDLLDVYVIIYLDDILVFSLNEKDHKAHVQEVLKRLQDNDLFCNIEKCHFHVKKIDYLGFIILESGIEVDQSKVTDAMNWSTPKNVKNIQEFLGFVNFYRQFIPNFGNMAQPLYNLLKKDSVWKWDLAAEQQSFDGLKKCLTSAPLLLQPDTTRQFYVECDASDYATGAILSQRNSEGKLAPVAYLSKSLSPAKKNYNIFDKELLAVIRAFKEWRHLLEGSELPVQVLTDHKNLEYFSTSQSLNKRQIRWANFLVDYNFQIIYRPGAQNKKADILSRRYDLVPLEGGVENQVLLKPELFIASITPDQEINDLIGKAIYKDDCLKEILHKLQNKEKVLDWELREGLLWFQGKIFVPKDDTIRSLILESRHDALAAGHPGQARTLELVSRSYYWPSLKKFVNSYVNHCKTCIRSKPTNQLPVGLLKPLQIPERPWEDIAYDMIVGLPVSEGFDAILTVID</sequence>
<dbReference type="Gene3D" id="1.10.340.70">
    <property type="match status" value="1"/>
</dbReference>
<dbReference type="Gene3D" id="2.40.70.10">
    <property type="entry name" value="Acid Proteases"/>
    <property type="match status" value="1"/>
</dbReference>
<proteinExistence type="predicted"/>
<dbReference type="GO" id="GO:0004519">
    <property type="term" value="F:endonuclease activity"/>
    <property type="evidence" value="ECO:0007669"/>
    <property type="project" value="UniProtKB-KW"/>
</dbReference>
<dbReference type="InterPro" id="IPR043502">
    <property type="entry name" value="DNA/RNA_pol_sf"/>
</dbReference>
<dbReference type="FunFam" id="3.30.70.270:FF:000020">
    <property type="entry name" value="Transposon Tf2-6 polyprotein-like Protein"/>
    <property type="match status" value="1"/>
</dbReference>
<dbReference type="CDD" id="cd01647">
    <property type="entry name" value="RT_LTR"/>
    <property type="match status" value="1"/>
</dbReference>
<dbReference type="GO" id="GO:0016787">
    <property type="term" value="F:hydrolase activity"/>
    <property type="evidence" value="ECO:0007669"/>
    <property type="project" value="UniProtKB-KW"/>
</dbReference>
<dbReference type="Gene3D" id="3.30.70.270">
    <property type="match status" value="2"/>
</dbReference>
<feature type="domain" description="Reverse transcriptase" evidence="8">
    <location>
        <begin position="1"/>
        <end position="330"/>
    </location>
</feature>
<dbReference type="AlphaFoldDB" id="A0A8H8SXJ6"/>
<protein>
    <recommendedName>
        <fullName evidence="1">RNA-directed DNA polymerase</fullName>
        <ecNumber evidence="1">2.7.7.49</ecNumber>
    </recommendedName>
</protein>
<evidence type="ECO:0000256" key="4">
    <source>
        <dbReference type="ARBA" id="ARBA00022722"/>
    </source>
</evidence>
<evidence type="ECO:0000259" key="8">
    <source>
        <dbReference type="PROSITE" id="PS50878"/>
    </source>
</evidence>
<dbReference type="Pfam" id="PF17921">
    <property type="entry name" value="Integrase_H2C2"/>
    <property type="match status" value="1"/>
</dbReference>
<dbReference type="EC" id="2.7.7.49" evidence="1"/>
<evidence type="ECO:0000256" key="7">
    <source>
        <dbReference type="ARBA" id="ARBA00022918"/>
    </source>
</evidence>
<dbReference type="SUPFAM" id="SSF56672">
    <property type="entry name" value="DNA/RNA polymerases"/>
    <property type="match status" value="1"/>
</dbReference>
<dbReference type="InterPro" id="IPR043128">
    <property type="entry name" value="Rev_trsase/Diguanyl_cyclase"/>
</dbReference>
<dbReference type="PANTHER" id="PTHR37984:SF5">
    <property type="entry name" value="PROTEIN NYNRIN-LIKE"/>
    <property type="match status" value="1"/>
</dbReference>
<dbReference type="InterPro" id="IPR000477">
    <property type="entry name" value="RT_dom"/>
</dbReference>
<dbReference type="Proteomes" id="UP000650533">
    <property type="component" value="Chromosome 6"/>
</dbReference>
<keyword evidence="6" id="KW-0378">Hydrolase</keyword>
<dbReference type="Gene3D" id="3.10.20.370">
    <property type="match status" value="1"/>
</dbReference>
<dbReference type="KEGG" id="rsx:RhiXN_05611"/>